<protein>
    <submittedName>
        <fullName evidence="6">Amino acid ABC transporter substrate-binding protein</fullName>
    </submittedName>
</protein>
<dbReference type="Pfam" id="PF01476">
    <property type="entry name" value="LysM"/>
    <property type="match status" value="4"/>
</dbReference>
<comment type="similarity">
    <text evidence="1">Belongs to the leucine-binding protein family.</text>
</comment>
<evidence type="ECO:0000256" key="2">
    <source>
        <dbReference type="ARBA" id="ARBA00022729"/>
    </source>
</evidence>
<feature type="chain" id="PRO_5005289029" evidence="4">
    <location>
        <begin position="20"/>
        <end position="656"/>
    </location>
</feature>
<dbReference type="SUPFAM" id="SSF54106">
    <property type="entry name" value="LysM domain"/>
    <property type="match status" value="3"/>
</dbReference>
<name>A0A0J7J1A7_9FLAO</name>
<accession>A0A0J7J1A7</accession>
<dbReference type="InterPro" id="IPR028082">
    <property type="entry name" value="Peripla_BP_I"/>
</dbReference>
<feature type="compositionally biased region" description="Polar residues" evidence="3">
    <location>
        <begin position="243"/>
        <end position="254"/>
    </location>
</feature>
<dbReference type="PATRIC" id="fig|1304281.5.peg.890"/>
<dbReference type="AlphaFoldDB" id="A0A0J7J1A7"/>
<dbReference type="STRING" id="1304281.ACM44_04145"/>
<sequence length="656" mass="72463">MIKKFFILSGIFAFTAVFAQKTHTVEKGDNPYNISKRYGMTIDELYRLNPNIKEGKVSIGDVLAVNKSEKQSVKIAEGNNVAKDPHANSGELGKIVLEPKQTIYGITKQYHISEADLRKLNPNLDSNMKIGDQVTLPLASIKKYGGPQKPAAEIAETVTKTETVAIKTEAKTSSEKVAEDSYIVQPKDNYYKLSKTFNITQKELFAMNPGLEAKGLQPGDVIKIKTDHSTTFVTETSTNTDSKPVQTNISSNVSSAASTQTGTADDYVTYTVRDGDTVFSILNRFGITLDELISLNPNLANGLKSGMVLKIKKLEAGYVKKTGDALNVVLMLPFGFDSNDNKYRTLSFDFLSGAKLAIERSAQNGQKLDVKVVDAGNESSFKNSLTQINKDNTDLIIGPLFKSNVLEVLDFVKDKRIPVVAPFANSDDLLGYSNLVIIETNDNVYADRIIKEVKDVFQDQKIYIVADSEKTRANYLKSGLEKSLKNAKIAIVGSAADIQLDQNMMTGQSAPVIAILANDNSTVGDAFAAKVISLSKEVQGIKAFSMYFTPSFEKKVDELSQTNLVYLIDRKIDTDGNFEKEILAAFKNKYCKTPSKYSIIGFDVVNDMLSRENKKGEIFKQMNKVQTQLATKFEFEKTKTGAYVNKGYRVVRLVPQ</sequence>
<feature type="region of interest" description="Disordered" evidence="3">
    <location>
        <begin position="234"/>
        <end position="254"/>
    </location>
</feature>
<dbReference type="Pfam" id="PF13458">
    <property type="entry name" value="Peripla_BP_6"/>
    <property type="match status" value="1"/>
</dbReference>
<dbReference type="Gene3D" id="3.40.50.2300">
    <property type="match status" value="2"/>
</dbReference>
<keyword evidence="2 4" id="KW-0732">Signal</keyword>
<evidence type="ECO:0000259" key="5">
    <source>
        <dbReference type="PROSITE" id="PS51782"/>
    </source>
</evidence>
<gene>
    <name evidence="6" type="ORF">ACM44_04145</name>
</gene>
<feature type="domain" description="LysM" evidence="5">
    <location>
        <begin position="268"/>
        <end position="311"/>
    </location>
</feature>
<dbReference type="CDD" id="cd00118">
    <property type="entry name" value="LysM"/>
    <property type="match status" value="3"/>
</dbReference>
<organism evidence="6 7">
    <name type="scientific">Chryseobacterium koreense CCUG 49689</name>
    <dbReference type="NCBI Taxonomy" id="1304281"/>
    <lineage>
        <taxon>Bacteria</taxon>
        <taxon>Pseudomonadati</taxon>
        <taxon>Bacteroidota</taxon>
        <taxon>Flavobacteriia</taxon>
        <taxon>Flavobacteriales</taxon>
        <taxon>Weeksellaceae</taxon>
        <taxon>Chryseobacterium group</taxon>
        <taxon>Chryseobacterium</taxon>
    </lineage>
</organism>
<dbReference type="SMART" id="SM00257">
    <property type="entry name" value="LysM"/>
    <property type="match status" value="4"/>
</dbReference>
<dbReference type="PROSITE" id="PS51782">
    <property type="entry name" value="LYSM"/>
    <property type="match status" value="3"/>
</dbReference>
<dbReference type="CDD" id="cd06268">
    <property type="entry name" value="PBP1_ABC_transporter_LIVBP-like"/>
    <property type="match status" value="1"/>
</dbReference>
<feature type="signal peptide" evidence="4">
    <location>
        <begin position="1"/>
        <end position="19"/>
    </location>
</feature>
<dbReference type="Proteomes" id="UP000035900">
    <property type="component" value="Unassembled WGS sequence"/>
</dbReference>
<reference evidence="6 7" key="1">
    <citation type="journal article" date="2004" name="Int. J. Syst. Evol. Microbiol.">
        <title>Kaistella koreensis gen. nov., sp. nov., a novel member of the Chryseobacterium-Bergeyella-Riemerella branch.</title>
        <authorList>
            <person name="Kim M.K."/>
            <person name="Im W.T."/>
            <person name="Shin Y.K."/>
            <person name="Lim J.H."/>
            <person name="Kim S.H."/>
            <person name="Lee B.C."/>
            <person name="Park M.Y."/>
            <person name="Lee K.Y."/>
            <person name="Lee S.T."/>
        </authorList>
    </citation>
    <scope>NUCLEOTIDE SEQUENCE [LARGE SCALE GENOMIC DNA]</scope>
    <source>
        <strain evidence="6 7">CCUG 49689</strain>
    </source>
</reference>
<evidence type="ECO:0000256" key="4">
    <source>
        <dbReference type="SAM" id="SignalP"/>
    </source>
</evidence>
<dbReference type="GO" id="GO:0008932">
    <property type="term" value="F:lytic endotransglycosylase activity"/>
    <property type="evidence" value="ECO:0007669"/>
    <property type="project" value="TreeGrafter"/>
</dbReference>
<dbReference type="InterPro" id="IPR036779">
    <property type="entry name" value="LysM_dom_sf"/>
</dbReference>
<dbReference type="InterPro" id="IPR018392">
    <property type="entry name" value="LysM"/>
</dbReference>
<feature type="domain" description="LysM" evidence="5">
    <location>
        <begin position="21"/>
        <end position="65"/>
    </location>
</feature>
<dbReference type="RefSeq" id="WP_048498783.1">
    <property type="nucleotide sequence ID" value="NZ_LFNG01000004.1"/>
</dbReference>
<evidence type="ECO:0000313" key="7">
    <source>
        <dbReference type="Proteomes" id="UP000035900"/>
    </source>
</evidence>
<proteinExistence type="inferred from homology"/>
<keyword evidence="7" id="KW-1185">Reference proteome</keyword>
<evidence type="ECO:0000313" key="6">
    <source>
        <dbReference type="EMBL" id="KMQ72203.1"/>
    </source>
</evidence>
<dbReference type="OrthoDB" id="2149800at2"/>
<dbReference type="PANTHER" id="PTHR33734:SF22">
    <property type="entry name" value="MEMBRANE-BOUND LYTIC MUREIN TRANSGLYCOSYLASE D"/>
    <property type="match status" value="1"/>
</dbReference>
<dbReference type="InterPro" id="IPR028081">
    <property type="entry name" value="Leu-bd"/>
</dbReference>
<dbReference type="EMBL" id="LFNG01000004">
    <property type="protein sequence ID" value="KMQ72203.1"/>
    <property type="molecule type" value="Genomic_DNA"/>
</dbReference>
<evidence type="ECO:0000256" key="1">
    <source>
        <dbReference type="ARBA" id="ARBA00010062"/>
    </source>
</evidence>
<comment type="caution">
    <text evidence="6">The sequence shown here is derived from an EMBL/GenBank/DDBJ whole genome shotgun (WGS) entry which is preliminary data.</text>
</comment>
<feature type="domain" description="LysM" evidence="5">
    <location>
        <begin position="180"/>
        <end position="224"/>
    </location>
</feature>
<dbReference type="SUPFAM" id="SSF53822">
    <property type="entry name" value="Periplasmic binding protein-like I"/>
    <property type="match status" value="1"/>
</dbReference>
<dbReference type="Gene3D" id="3.10.350.10">
    <property type="entry name" value="LysM domain"/>
    <property type="match status" value="4"/>
</dbReference>
<dbReference type="PANTHER" id="PTHR33734">
    <property type="entry name" value="LYSM DOMAIN-CONTAINING GPI-ANCHORED PROTEIN 2"/>
    <property type="match status" value="1"/>
</dbReference>
<evidence type="ECO:0000256" key="3">
    <source>
        <dbReference type="SAM" id="MobiDB-lite"/>
    </source>
</evidence>